<reference evidence="4" key="1">
    <citation type="journal article" date="2015" name="Genome Announc.">
        <title>Genome sequence of the AIDS-associated pathogen Penicillium marneffei (ATCC18224) and its near taxonomic relative Talaromyces stipitatus (ATCC10500).</title>
        <authorList>
            <person name="Nierman W.C."/>
            <person name="Fedorova-Abrams N.D."/>
            <person name="Andrianopoulos A."/>
        </authorList>
    </citation>
    <scope>NUCLEOTIDE SEQUENCE [LARGE SCALE GENOMIC DNA]</scope>
    <source>
        <strain evidence="4">ATCC 18224 / CBS 334.59 / QM 7333</strain>
    </source>
</reference>
<protein>
    <recommendedName>
        <fullName evidence="2">Thioesterase domain-containing protein</fullName>
    </recommendedName>
</protein>
<keyword evidence="4" id="KW-1185">Reference proteome</keyword>
<organism evidence="3 4">
    <name type="scientific">Talaromyces marneffei (strain ATCC 18224 / CBS 334.59 / QM 7333)</name>
    <name type="common">Penicillium marneffei</name>
    <dbReference type="NCBI Taxonomy" id="441960"/>
    <lineage>
        <taxon>Eukaryota</taxon>
        <taxon>Fungi</taxon>
        <taxon>Dikarya</taxon>
        <taxon>Ascomycota</taxon>
        <taxon>Pezizomycotina</taxon>
        <taxon>Eurotiomycetes</taxon>
        <taxon>Eurotiomycetidae</taxon>
        <taxon>Eurotiales</taxon>
        <taxon>Trichocomaceae</taxon>
        <taxon>Talaromyces</taxon>
        <taxon>Talaromyces sect. Talaromyces</taxon>
    </lineage>
</organism>
<evidence type="ECO:0000313" key="3">
    <source>
        <dbReference type="EMBL" id="EEA19310.1"/>
    </source>
</evidence>
<dbReference type="STRING" id="441960.B6QSC5"/>
<gene>
    <name evidence="3" type="ORF">PMAA_001100</name>
</gene>
<evidence type="ECO:0000256" key="1">
    <source>
        <dbReference type="SAM" id="MobiDB-lite"/>
    </source>
</evidence>
<sequence length="259" mass="28761">MFGDNPVIIQQERFQASSVPLFLIHDGGGTITSYHSFGDLGRDLYGIYNPRFQDNKKWTSGIVEMAQEYVEMIKSISPANRIMLGGWSLGGLIALEMSHILANDLIVNVVGLIMIDIVYPPAISAANLNPDVRDMNLSRDIPVKQRQRMMKLIKEATASAKAYQLPTWTSGSESDSSMDSISMPSPPPTVLLRAKDPVPSRRGTKIPNMLGWDSYEADLVKEVYEIPGHHFSIFDSVNIDQFTTSLRETCTLLENGIIV</sequence>
<dbReference type="InterPro" id="IPR029058">
    <property type="entry name" value="AB_hydrolase_fold"/>
</dbReference>
<dbReference type="Proteomes" id="UP000001294">
    <property type="component" value="Unassembled WGS sequence"/>
</dbReference>
<evidence type="ECO:0000259" key="2">
    <source>
        <dbReference type="Pfam" id="PF00975"/>
    </source>
</evidence>
<dbReference type="InterPro" id="IPR001031">
    <property type="entry name" value="Thioesterase"/>
</dbReference>
<dbReference type="VEuPathDB" id="FungiDB:PMAA_001100"/>
<name>B6QSC5_TALMQ</name>
<feature type="compositionally biased region" description="Low complexity" evidence="1">
    <location>
        <begin position="170"/>
        <end position="183"/>
    </location>
</feature>
<dbReference type="Pfam" id="PF00975">
    <property type="entry name" value="Thioesterase"/>
    <property type="match status" value="1"/>
</dbReference>
<evidence type="ECO:0000313" key="4">
    <source>
        <dbReference type="Proteomes" id="UP000001294"/>
    </source>
</evidence>
<dbReference type="EMBL" id="DS995905">
    <property type="protein sequence ID" value="EEA19310.1"/>
    <property type="molecule type" value="Genomic_DNA"/>
</dbReference>
<accession>B6QSC5</accession>
<feature type="region of interest" description="Disordered" evidence="1">
    <location>
        <begin position="167"/>
        <end position="195"/>
    </location>
</feature>
<dbReference type="Gene3D" id="3.40.50.1820">
    <property type="entry name" value="alpha/beta hydrolase"/>
    <property type="match status" value="1"/>
</dbReference>
<feature type="domain" description="Thioesterase" evidence="2">
    <location>
        <begin position="20"/>
        <end position="140"/>
    </location>
</feature>
<proteinExistence type="predicted"/>
<dbReference type="SUPFAM" id="SSF53474">
    <property type="entry name" value="alpha/beta-Hydrolases"/>
    <property type="match status" value="1"/>
</dbReference>
<dbReference type="PhylomeDB" id="B6QSC5"/>
<dbReference type="HOGENOM" id="CLU_066049_0_0_1"/>
<dbReference type="AlphaFoldDB" id="B6QSC5"/>
<dbReference type="OrthoDB" id="10253869at2759"/>